<reference evidence="2 3" key="1">
    <citation type="journal article" date="2009" name="Appl. Environ. Microbiol.">
        <title>Three genomes from the phylum Acidobacteria provide insight into the lifestyles of these microorganisms in soils.</title>
        <authorList>
            <person name="Ward N.L."/>
            <person name="Challacombe J.F."/>
            <person name="Janssen P.H."/>
            <person name="Henrissat B."/>
            <person name="Coutinho P.M."/>
            <person name="Wu M."/>
            <person name="Xie G."/>
            <person name="Haft D.H."/>
            <person name="Sait M."/>
            <person name="Badger J."/>
            <person name="Barabote R.D."/>
            <person name="Bradley B."/>
            <person name="Brettin T.S."/>
            <person name="Brinkac L.M."/>
            <person name="Bruce D."/>
            <person name="Creasy T."/>
            <person name="Daugherty S.C."/>
            <person name="Davidsen T.M."/>
            <person name="DeBoy R.T."/>
            <person name="Detter J.C."/>
            <person name="Dodson R.J."/>
            <person name="Durkin A.S."/>
            <person name="Ganapathy A."/>
            <person name="Gwinn-Giglio M."/>
            <person name="Han C.S."/>
            <person name="Khouri H."/>
            <person name="Kiss H."/>
            <person name="Kothari S.P."/>
            <person name="Madupu R."/>
            <person name="Nelson K.E."/>
            <person name="Nelson W.C."/>
            <person name="Paulsen I."/>
            <person name="Penn K."/>
            <person name="Ren Q."/>
            <person name="Rosovitz M.J."/>
            <person name="Selengut J.D."/>
            <person name="Shrivastava S."/>
            <person name="Sullivan S.A."/>
            <person name="Tapia R."/>
            <person name="Thompson L.S."/>
            <person name="Watkins K.L."/>
            <person name="Yang Q."/>
            <person name="Yu C."/>
            <person name="Zafar N."/>
            <person name="Zhou L."/>
            <person name="Kuske C.R."/>
        </authorList>
    </citation>
    <scope>NUCLEOTIDE SEQUENCE [LARGE SCALE GENOMIC DNA]</scope>
    <source>
        <strain evidence="2 3">Ellin345</strain>
    </source>
</reference>
<accession>Q1IT50</accession>
<dbReference type="InterPro" id="IPR027843">
    <property type="entry name" value="DUF4440"/>
</dbReference>
<dbReference type="SUPFAM" id="SSF54427">
    <property type="entry name" value="NTF2-like"/>
    <property type="match status" value="1"/>
</dbReference>
<dbReference type="eggNOG" id="COG4319">
    <property type="taxonomic scope" value="Bacteria"/>
</dbReference>
<sequence>MLEMSQFRVRFRPTTFLHLSYRLPDMLFPRTTSNCLRAGQTLPSFFAIISIAFMLVFPSAGQQTSTRGSEQDRNAILQLDDEYQAAVKKNDAATMARHLSDDYMLVSSSGKTYFKPDMLAEAKSGTVVYEIQDDTDRTVRFYGDTAVLTGKLHEKGTQDGKPFDVWVVFSDVYMRRAGGWIYVFAQAARLPAGNP</sequence>
<evidence type="ECO:0000313" key="2">
    <source>
        <dbReference type="EMBL" id="ABF39950.1"/>
    </source>
</evidence>
<dbReference type="Gene3D" id="3.10.450.50">
    <property type="match status" value="1"/>
</dbReference>
<dbReference type="HOGENOM" id="CLU_1394747_0_0_0"/>
<protein>
    <recommendedName>
        <fullName evidence="1">DUF4440 domain-containing protein</fullName>
    </recommendedName>
</protein>
<dbReference type="InterPro" id="IPR032710">
    <property type="entry name" value="NTF2-like_dom_sf"/>
</dbReference>
<dbReference type="Proteomes" id="UP000002432">
    <property type="component" value="Chromosome"/>
</dbReference>
<keyword evidence="3" id="KW-1185">Reference proteome</keyword>
<dbReference type="EMBL" id="CP000360">
    <property type="protein sequence ID" value="ABF39950.1"/>
    <property type="molecule type" value="Genomic_DNA"/>
</dbReference>
<evidence type="ECO:0000313" key="3">
    <source>
        <dbReference type="Proteomes" id="UP000002432"/>
    </source>
</evidence>
<gene>
    <name evidence="2" type="ordered locus">Acid345_0947</name>
</gene>
<dbReference type="OrthoDB" id="123109at2"/>
<organism evidence="2 3">
    <name type="scientific">Koribacter versatilis (strain Ellin345)</name>
    <dbReference type="NCBI Taxonomy" id="204669"/>
    <lineage>
        <taxon>Bacteria</taxon>
        <taxon>Pseudomonadati</taxon>
        <taxon>Acidobacteriota</taxon>
        <taxon>Terriglobia</taxon>
        <taxon>Terriglobales</taxon>
        <taxon>Candidatus Korobacteraceae</taxon>
        <taxon>Candidatus Korobacter</taxon>
    </lineage>
</organism>
<proteinExistence type="predicted"/>
<dbReference type="AlphaFoldDB" id="Q1IT50"/>
<evidence type="ECO:0000259" key="1">
    <source>
        <dbReference type="Pfam" id="PF14534"/>
    </source>
</evidence>
<name>Q1IT50_KORVE</name>
<dbReference type="EnsemblBacteria" id="ABF39950">
    <property type="protein sequence ID" value="ABF39950"/>
    <property type="gene ID" value="Acid345_0947"/>
</dbReference>
<dbReference type="Pfam" id="PF14534">
    <property type="entry name" value="DUF4440"/>
    <property type="match status" value="1"/>
</dbReference>
<dbReference type="STRING" id="204669.Acid345_0947"/>
<feature type="domain" description="DUF4440" evidence="1">
    <location>
        <begin position="76"/>
        <end position="180"/>
    </location>
</feature>
<dbReference type="KEGG" id="aba:Acid345_0947"/>